<evidence type="ECO:0000313" key="8">
    <source>
        <dbReference type="Proteomes" id="UP000306954"/>
    </source>
</evidence>
<dbReference type="GO" id="GO:0005886">
    <property type="term" value="C:plasma membrane"/>
    <property type="evidence" value="ECO:0007669"/>
    <property type="project" value="TreeGrafter"/>
</dbReference>
<evidence type="ECO:0000313" key="7">
    <source>
        <dbReference type="EMBL" id="TIB14300.1"/>
    </source>
</evidence>
<feature type="transmembrane region" description="Helical" evidence="6">
    <location>
        <begin position="20"/>
        <end position="42"/>
    </location>
</feature>
<dbReference type="Proteomes" id="UP000306954">
    <property type="component" value="Unassembled WGS sequence"/>
</dbReference>
<dbReference type="PANTHER" id="PTHR19432:SF91">
    <property type="entry name" value="GENERAL ALPHA-GLUCOSIDE PERMEASE"/>
    <property type="match status" value="1"/>
</dbReference>
<feature type="transmembrane region" description="Helical" evidence="6">
    <location>
        <begin position="377"/>
        <end position="394"/>
    </location>
</feature>
<evidence type="ECO:0000256" key="3">
    <source>
        <dbReference type="ARBA" id="ARBA00022692"/>
    </source>
</evidence>
<feature type="transmembrane region" description="Helical" evidence="6">
    <location>
        <begin position="162"/>
        <end position="180"/>
    </location>
</feature>
<evidence type="ECO:0000256" key="6">
    <source>
        <dbReference type="SAM" id="Phobius"/>
    </source>
</evidence>
<name>A0A4T0IV14_WALIC</name>
<organism evidence="7 8">
    <name type="scientific">Wallemia ichthyophaga</name>
    <dbReference type="NCBI Taxonomy" id="245174"/>
    <lineage>
        <taxon>Eukaryota</taxon>
        <taxon>Fungi</taxon>
        <taxon>Dikarya</taxon>
        <taxon>Basidiomycota</taxon>
        <taxon>Wallemiomycotina</taxon>
        <taxon>Wallemiomycetes</taxon>
        <taxon>Wallemiales</taxon>
        <taxon>Wallemiaceae</taxon>
        <taxon>Wallemia</taxon>
    </lineage>
</organism>
<evidence type="ECO:0000256" key="2">
    <source>
        <dbReference type="ARBA" id="ARBA00022448"/>
    </source>
</evidence>
<feature type="transmembrane region" description="Helical" evidence="6">
    <location>
        <begin position="124"/>
        <end position="142"/>
    </location>
</feature>
<dbReference type="OMA" id="WVAEIYD"/>
<sequence>MEWEGEARIKGPEWLHKPLLTFSLFGLQLVWSVELSMASPYLQSLGLSKASISSVLLAGPLSGLVMQPTIGALADSTKCRFGRRKPYIIASVLLSSLSILLLGYSRKVASIFTTINTQPNDDLTIYLAVLAVYLVDFSINAVQAADRALIVDTLPSFEQEGANAWASRMIGVGSCIGYFIGNIDLTRYLSILGDTQLEILSSLVAFFVVVTHFLTCFSVSERILVRDQGTTSIKQVFKTLFTTKPPPRVRKLCIIQFFASMGWFPVMFWSTSYIGELYLDDSSLSDADSRTADEATRVGTRAMLFQAIVSFSTAVILPTLIIPLVKPQGTVQKTRNTLSKLIKKLLRPSLLDLSSMYTMSHIVFAVAIFSASFSSSYVVSSAMVAVVGCTWALAQWAPFSLLGESILLDAKNGEIMYDAEDVEREVLFDSNSSSTEHLHPPLPLQAPPNAIDVTSSSQAGVMLGILNVSTVVPQFLITAISSFIFSFIEPKKNGLEHRSAGADFENTNTRGIGIIMRIGACAALVAAILSYRFTKDRLSRR</sequence>
<feature type="transmembrane region" description="Helical" evidence="6">
    <location>
        <begin position="200"/>
        <end position="219"/>
    </location>
</feature>
<feature type="transmembrane region" description="Helical" evidence="6">
    <location>
        <begin position="350"/>
        <end position="371"/>
    </location>
</feature>
<evidence type="ECO:0000256" key="4">
    <source>
        <dbReference type="ARBA" id="ARBA00022989"/>
    </source>
</evidence>
<evidence type="ECO:0000256" key="5">
    <source>
        <dbReference type="ARBA" id="ARBA00023136"/>
    </source>
</evidence>
<feature type="transmembrane region" description="Helical" evidence="6">
    <location>
        <begin position="465"/>
        <end position="488"/>
    </location>
</feature>
<keyword evidence="4 6" id="KW-1133">Transmembrane helix</keyword>
<dbReference type="AlphaFoldDB" id="A0A4T0IV14"/>
<dbReference type="SUPFAM" id="SSF103473">
    <property type="entry name" value="MFS general substrate transporter"/>
    <property type="match status" value="1"/>
</dbReference>
<proteinExistence type="predicted"/>
<keyword evidence="3 6" id="KW-0812">Transmembrane</keyword>
<comment type="subcellular location">
    <subcellularLocation>
        <location evidence="1">Membrane</location>
        <topology evidence="1">Multi-pass membrane protein</topology>
    </subcellularLocation>
</comment>
<feature type="transmembrane region" description="Helical" evidence="6">
    <location>
        <begin position="514"/>
        <end position="533"/>
    </location>
</feature>
<dbReference type="EMBL" id="SPOF01000011">
    <property type="protein sequence ID" value="TIB14300.1"/>
    <property type="molecule type" value="Genomic_DNA"/>
</dbReference>
<feature type="transmembrane region" description="Helical" evidence="6">
    <location>
        <begin position="303"/>
        <end position="325"/>
    </location>
</feature>
<keyword evidence="5 6" id="KW-0472">Membrane</keyword>
<dbReference type="GO" id="GO:0008506">
    <property type="term" value="F:sucrose:proton symporter activity"/>
    <property type="evidence" value="ECO:0007669"/>
    <property type="project" value="TreeGrafter"/>
</dbReference>
<dbReference type="Pfam" id="PF07690">
    <property type="entry name" value="MFS_1"/>
    <property type="match status" value="1"/>
</dbReference>
<dbReference type="InterPro" id="IPR011701">
    <property type="entry name" value="MFS"/>
</dbReference>
<keyword evidence="2" id="KW-0813">Transport</keyword>
<evidence type="ECO:0000256" key="1">
    <source>
        <dbReference type="ARBA" id="ARBA00004141"/>
    </source>
</evidence>
<feature type="transmembrane region" description="Helical" evidence="6">
    <location>
        <begin position="54"/>
        <end position="74"/>
    </location>
</feature>
<accession>A0A4T0IV14</accession>
<feature type="transmembrane region" description="Helical" evidence="6">
    <location>
        <begin position="252"/>
        <end position="274"/>
    </location>
</feature>
<reference evidence="7 8" key="1">
    <citation type="submission" date="2019-03" db="EMBL/GenBank/DDBJ databases">
        <title>Sequencing 23 genomes of Wallemia ichthyophaga.</title>
        <authorList>
            <person name="Gostincar C."/>
        </authorList>
    </citation>
    <scope>NUCLEOTIDE SEQUENCE [LARGE SCALE GENOMIC DNA]</scope>
    <source>
        <strain evidence="7 8">EXF-8621</strain>
    </source>
</reference>
<gene>
    <name evidence="7" type="ORF">E3P90_01333</name>
</gene>
<comment type="caution">
    <text evidence="7">The sequence shown here is derived from an EMBL/GenBank/DDBJ whole genome shotgun (WGS) entry which is preliminary data.</text>
</comment>
<dbReference type="InterPro" id="IPR036259">
    <property type="entry name" value="MFS_trans_sf"/>
</dbReference>
<dbReference type="Gene3D" id="1.20.1250.20">
    <property type="entry name" value="MFS general substrate transporter like domains"/>
    <property type="match status" value="1"/>
</dbReference>
<protein>
    <recommendedName>
        <fullName evidence="9">General alpha-glucoside permease</fullName>
    </recommendedName>
</protein>
<dbReference type="PANTHER" id="PTHR19432">
    <property type="entry name" value="SUGAR TRANSPORTER"/>
    <property type="match status" value="1"/>
</dbReference>
<evidence type="ECO:0008006" key="9">
    <source>
        <dbReference type="Google" id="ProtNLM"/>
    </source>
</evidence>
<feature type="transmembrane region" description="Helical" evidence="6">
    <location>
        <begin position="86"/>
        <end position="104"/>
    </location>
</feature>